<feature type="non-terminal residue" evidence="2">
    <location>
        <position position="1"/>
    </location>
</feature>
<sequence>VGRLLELHILKLVALYTVWVALQEVGTPPGRVPKGPGAFAGVTTPVFAQVSLMNFLLVLLWAFAMPYCRFRHMASCLSTVWTCIIIVCKMLYQLKIVDPSEYSSNCTQPQLNGTNLSPEELLNSTLYRGPVDPANWFGIRKGFPNLGYIQVREGDAGGSGSRGASVGILSTLSAAQNHLQVLLLLVFEAVVYRRQAYYRKQFQLVAPVTETIFEDVSREQLDHGLLSCAKYFLNYFYYKF</sequence>
<keyword evidence="1" id="KW-0812">Transmembrane</keyword>
<dbReference type="InterPro" id="IPR027272">
    <property type="entry name" value="Piezo"/>
</dbReference>
<dbReference type="EMBL" id="VWPW01031716">
    <property type="protein sequence ID" value="NWJ11081.1"/>
    <property type="molecule type" value="Genomic_DNA"/>
</dbReference>
<dbReference type="GO" id="GO:0016020">
    <property type="term" value="C:membrane"/>
    <property type="evidence" value="ECO:0007669"/>
    <property type="project" value="InterPro"/>
</dbReference>
<keyword evidence="1" id="KW-1133">Transmembrane helix</keyword>
<comment type="caution">
    <text evidence="2">The sequence shown here is derived from an EMBL/GenBank/DDBJ whole genome shotgun (WGS) entry which is preliminary data.</text>
</comment>
<evidence type="ECO:0000256" key="1">
    <source>
        <dbReference type="SAM" id="Phobius"/>
    </source>
</evidence>
<accession>A0A7K4M2A1</accession>
<dbReference type="GO" id="GO:0008381">
    <property type="term" value="F:mechanosensitive monoatomic ion channel activity"/>
    <property type="evidence" value="ECO:0007669"/>
    <property type="project" value="InterPro"/>
</dbReference>
<dbReference type="PANTHER" id="PTHR47049:SF5">
    <property type="entry name" value="PIEZO-TYPE MECHANOSENSITIVE ION CHANNEL COMPONENT"/>
    <property type="match status" value="1"/>
</dbReference>
<evidence type="ECO:0000313" key="2">
    <source>
        <dbReference type="EMBL" id="NWJ11081.1"/>
    </source>
</evidence>
<dbReference type="AlphaFoldDB" id="A0A7K4M2A1"/>
<dbReference type="Proteomes" id="UP000534426">
    <property type="component" value="Unassembled WGS sequence"/>
</dbReference>
<feature type="transmembrane region" description="Helical" evidence="1">
    <location>
        <begin position="46"/>
        <end position="64"/>
    </location>
</feature>
<keyword evidence="1" id="KW-0472">Membrane</keyword>
<protein>
    <submittedName>
        <fullName evidence="2">PIEZ1 protein</fullName>
    </submittedName>
</protein>
<organism evidence="2 3">
    <name type="scientific">Crypturellus undulatus</name>
    <dbReference type="NCBI Taxonomy" id="48396"/>
    <lineage>
        <taxon>Eukaryota</taxon>
        <taxon>Metazoa</taxon>
        <taxon>Chordata</taxon>
        <taxon>Craniata</taxon>
        <taxon>Vertebrata</taxon>
        <taxon>Euteleostomi</taxon>
        <taxon>Archelosauria</taxon>
        <taxon>Archosauria</taxon>
        <taxon>Dinosauria</taxon>
        <taxon>Saurischia</taxon>
        <taxon>Theropoda</taxon>
        <taxon>Coelurosauria</taxon>
        <taxon>Aves</taxon>
        <taxon>Palaeognathae</taxon>
        <taxon>Tinamiformes</taxon>
        <taxon>Tinamidae</taxon>
        <taxon>Crypturellus</taxon>
    </lineage>
</organism>
<gene>
    <name evidence="2" type="primary">Piezo1</name>
    <name evidence="2" type="ORF">CRYUND_R11193</name>
</gene>
<dbReference type="PANTHER" id="PTHR47049">
    <property type="entry name" value="PIEZO-TYPE MECHANOSENSITIVE ION CHANNEL HOMOLOG"/>
    <property type="match status" value="1"/>
</dbReference>
<evidence type="ECO:0000313" key="3">
    <source>
        <dbReference type="Proteomes" id="UP000534426"/>
    </source>
</evidence>
<name>A0A7K4M2A1_9AVES</name>
<keyword evidence="3" id="KW-1185">Reference proteome</keyword>
<reference evidence="2 3" key="1">
    <citation type="submission" date="2019-09" db="EMBL/GenBank/DDBJ databases">
        <title>Bird 10,000 Genomes (B10K) Project - Family phase.</title>
        <authorList>
            <person name="Zhang G."/>
        </authorList>
    </citation>
    <scope>NUCLEOTIDE SEQUENCE [LARGE SCALE GENOMIC DNA]</scope>
    <source>
        <strain evidence="2">B10K-MSB-37135</strain>
        <tissue evidence="2">Heart</tissue>
    </source>
</reference>
<feature type="transmembrane region" description="Helical" evidence="1">
    <location>
        <begin position="7"/>
        <end position="26"/>
    </location>
</feature>
<feature type="non-terminal residue" evidence="2">
    <location>
        <position position="240"/>
    </location>
</feature>
<proteinExistence type="predicted"/>